<dbReference type="Proteomes" id="UP000024635">
    <property type="component" value="Unassembled WGS sequence"/>
</dbReference>
<proteinExistence type="predicted"/>
<dbReference type="EMBL" id="JARK01001593">
    <property type="protein sequence ID" value="EYB87788.1"/>
    <property type="molecule type" value="Genomic_DNA"/>
</dbReference>
<reference evidence="2" key="1">
    <citation type="journal article" date="2015" name="Nat. Genet.">
        <title>The genome and transcriptome of the zoonotic hookworm Ancylostoma ceylanicum identify infection-specific gene families.</title>
        <authorList>
            <person name="Schwarz E.M."/>
            <person name="Hu Y."/>
            <person name="Antoshechkin I."/>
            <person name="Miller M.M."/>
            <person name="Sternberg P.W."/>
            <person name="Aroian R.V."/>
        </authorList>
    </citation>
    <scope>NUCLEOTIDE SEQUENCE</scope>
    <source>
        <strain evidence="2">HY135</strain>
    </source>
</reference>
<dbReference type="AlphaFoldDB" id="A0A016SAT6"/>
<keyword evidence="2" id="KW-1185">Reference proteome</keyword>
<protein>
    <submittedName>
        <fullName evidence="1">Uncharacterized protein</fullName>
    </submittedName>
</protein>
<evidence type="ECO:0000313" key="2">
    <source>
        <dbReference type="Proteomes" id="UP000024635"/>
    </source>
</evidence>
<sequence>MYVVFARLHWVISMMPTTSVPSINVCSASTPGTPARCRGGYQIIILYNQRFNPSKEGNPAISPAFPSSFAVLFPGYSDYGRFQRQKMKYIFVQVYFLIKGTINGHVLSKLPFAECSCRPRRPSANSRKHQLNRELRCLWLRVVTPANSAGKE</sequence>
<name>A0A016SAT6_9BILA</name>
<comment type="caution">
    <text evidence="1">The sequence shown here is derived from an EMBL/GenBank/DDBJ whole genome shotgun (WGS) entry which is preliminary data.</text>
</comment>
<evidence type="ECO:0000313" key="1">
    <source>
        <dbReference type="EMBL" id="EYB87788.1"/>
    </source>
</evidence>
<organism evidence="1 2">
    <name type="scientific">Ancylostoma ceylanicum</name>
    <dbReference type="NCBI Taxonomy" id="53326"/>
    <lineage>
        <taxon>Eukaryota</taxon>
        <taxon>Metazoa</taxon>
        <taxon>Ecdysozoa</taxon>
        <taxon>Nematoda</taxon>
        <taxon>Chromadorea</taxon>
        <taxon>Rhabditida</taxon>
        <taxon>Rhabditina</taxon>
        <taxon>Rhabditomorpha</taxon>
        <taxon>Strongyloidea</taxon>
        <taxon>Ancylostomatidae</taxon>
        <taxon>Ancylostomatinae</taxon>
        <taxon>Ancylostoma</taxon>
    </lineage>
</organism>
<accession>A0A016SAT6</accession>
<gene>
    <name evidence="1" type="primary">Acey_s0257.g403</name>
    <name evidence="1" type="ORF">Y032_0257g403</name>
</gene>